<reference evidence="1 2" key="1">
    <citation type="submission" date="2019-01" db="EMBL/GenBank/DDBJ databases">
        <title>Zoogloea oleivorans genome sequencing and assembly.</title>
        <authorList>
            <person name="Tancsics A."/>
            <person name="Farkas M."/>
            <person name="Kriszt B."/>
            <person name="Maroti G."/>
            <person name="Horvath B."/>
        </authorList>
    </citation>
    <scope>NUCLEOTIDE SEQUENCE [LARGE SCALE GENOMIC DNA]</scope>
    <source>
        <strain evidence="1 2">Buc</strain>
    </source>
</reference>
<evidence type="ECO:0000313" key="1">
    <source>
        <dbReference type="EMBL" id="TYC60794.1"/>
    </source>
</evidence>
<proteinExistence type="predicted"/>
<dbReference type="AlphaFoldDB" id="A0A6C2D4K2"/>
<accession>A0A6C2D4K2</accession>
<sequence length="67" mass="7014">MMGSLDLTFEVTQNDMTGKTYSAGCTSGGSSGCCTAICSGGCKSRIDQASQAAWDQYLEVNTGLLQY</sequence>
<dbReference type="Proteomes" id="UP000389128">
    <property type="component" value="Unassembled WGS sequence"/>
</dbReference>
<comment type="caution">
    <text evidence="1">The sequence shown here is derived from an EMBL/GenBank/DDBJ whole genome shotgun (WGS) entry which is preliminary data.</text>
</comment>
<evidence type="ECO:0000313" key="2">
    <source>
        <dbReference type="Proteomes" id="UP000389128"/>
    </source>
</evidence>
<organism evidence="1 2">
    <name type="scientific">Zoogloea oleivorans</name>
    <dbReference type="NCBI Taxonomy" id="1552750"/>
    <lineage>
        <taxon>Bacteria</taxon>
        <taxon>Pseudomonadati</taxon>
        <taxon>Pseudomonadota</taxon>
        <taxon>Betaproteobacteria</taxon>
        <taxon>Rhodocyclales</taxon>
        <taxon>Zoogloeaceae</taxon>
        <taxon>Zoogloea</taxon>
    </lineage>
</organism>
<gene>
    <name evidence="1" type="ORF">ETQ85_05180</name>
</gene>
<protein>
    <submittedName>
        <fullName evidence="1">Uncharacterized protein</fullName>
    </submittedName>
</protein>
<dbReference type="EMBL" id="SDKK01000004">
    <property type="protein sequence ID" value="TYC60794.1"/>
    <property type="molecule type" value="Genomic_DNA"/>
</dbReference>
<keyword evidence="2" id="KW-1185">Reference proteome</keyword>
<name>A0A6C2D4K2_9RHOO</name>